<dbReference type="EMBL" id="JAYXUD010000012">
    <property type="protein sequence ID" value="MEC6899760.1"/>
    <property type="molecule type" value="Genomic_DNA"/>
</dbReference>
<accession>A0ABU6LJN5</accession>
<reference evidence="1 2" key="1">
    <citation type="submission" date="2024-01" db="EMBL/GenBank/DDBJ databases">
        <title>Active colonisers of the gastrointestinal tract of Atlantic salmon farmed in a warm water region.</title>
        <authorList>
            <person name="Bowman J.P."/>
        </authorList>
    </citation>
    <scope>NUCLEOTIDE SEQUENCE [LARGE SCALE GENOMIC DNA]</scope>
    <source>
        <strain evidence="1 2">S4MW1</strain>
    </source>
</reference>
<evidence type="ECO:0000313" key="1">
    <source>
        <dbReference type="EMBL" id="MEC6899760.1"/>
    </source>
</evidence>
<evidence type="ECO:0000313" key="2">
    <source>
        <dbReference type="Proteomes" id="UP001339429"/>
    </source>
</evidence>
<gene>
    <name evidence="1" type="ORF">VXS00_14005</name>
</gene>
<comment type="caution">
    <text evidence="1">The sequence shown here is derived from an EMBL/GenBank/DDBJ whole genome shotgun (WGS) entry which is preliminary data.</text>
</comment>
<dbReference type="Proteomes" id="UP001339429">
    <property type="component" value="Unassembled WGS sequence"/>
</dbReference>
<dbReference type="Pfam" id="PF11185">
    <property type="entry name" value="DUF2971"/>
    <property type="match status" value="1"/>
</dbReference>
<proteinExistence type="predicted"/>
<name>A0ABU6LJN5_9GAMM</name>
<dbReference type="RefSeq" id="WP_327779998.1">
    <property type="nucleotide sequence ID" value="NZ_JAYXUD010000012.1"/>
</dbReference>
<keyword evidence="2" id="KW-1185">Reference proteome</keyword>
<dbReference type="InterPro" id="IPR021352">
    <property type="entry name" value="DUF2971"/>
</dbReference>
<protein>
    <submittedName>
        <fullName evidence="1">DUF2971 domain-containing protein</fullName>
    </submittedName>
</protein>
<organism evidence="1 2">
    <name type="scientific">Photobacterium piscicola</name>
    <dbReference type="NCBI Taxonomy" id="1378299"/>
    <lineage>
        <taxon>Bacteria</taxon>
        <taxon>Pseudomonadati</taxon>
        <taxon>Pseudomonadota</taxon>
        <taxon>Gammaproteobacteria</taxon>
        <taxon>Vibrionales</taxon>
        <taxon>Vibrionaceae</taxon>
        <taxon>Photobacterium</taxon>
    </lineage>
</organism>
<sequence length="237" mass="27058">MALYKFQTANLNSLTGLKKHSLYFSSLSNFNDATEIMFGLLPDETPVSDNCVPDIEKLKQCSVLCMATDEKDKNVEENLLMWTHYGEQLSGICLVFNELLIKNSLTQNGCTLHQKVVYGYPNVISKSQLVGEHMGIECISGVDFLNINKIRLIKSFIFNKPKCFEYENEYRFISNTASQLIKYNPDSLEKIIFGSKFKSTELKDIFIEVARKVNSNIGIYEARVIENSFRITVEKCL</sequence>